<dbReference type="InterPro" id="IPR011053">
    <property type="entry name" value="Single_hybrid_motif"/>
</dbReference>
<dbReference type="InterPro" id="IPR012999">
    <property type="entry name" value="Pyr_OxRdtase_I_AS"/>
</dbReference>
<organism evidence="12 13">
    <name type="scientific">Clostridium tyrobutyricum DIVETGP</name>
    <dbReference type="NCBI Taxonomy" id="1408889"/>
    <lineage>
        <taxon>Bacteria</taxon>
        <taxon>Bacillati</taxon>
        <taxon>Bacillota</taxon>
        <taxon>Clostridia</taxon>
        <taxon>Eubacteriales</taxon>
        <taxon>Clostridiaceae</taxon>
        <taxon>Clostridium</taxon>
    </lineage>
</organism>
<dbReference type="Gene3D" id="3.50.50.60">
    <property type="entry name" value="FAD/NAD(P)-binding domain"/>
    <property type="match status" value="2"/>
</dbReference>
<dbReference type="GO" id="GO:0006103">
    <property type="term" value="P:2-oxoglutarate metabolic process"/>
    <property type="evidence" value="ECO:0007669"/>
    <property type="project" value="TreeGrafter"/>
</dbReference>
<comment type="caution">
    <text evidence="12">The sequence shown here is derived from an EMBL/GenBank/DDBJ whole genome shotgun (WGS) entry which is preliminary data.</text>
</comment>
<dbReference type="SUPFAM" id="SSF51230">
    <property type="entry name" value="Single hybrid motif"/>
    <property type="match status" value="1"/>
</dbReference>
<dbReference type="Pfam" id="PF00364">
    <property type="entry name" value="Biotin_lipoyl"/>
    <property type="match status" value="1"/>
</dbReference>
<dbReference type="FunFam" id="3.30.390.30:FF:000001">
    <property type="entry name" value="Dihydrolipoyl dehydrogenase"/>
    <property type="match status" value="1"/>
</dbReference>
<evidence type="ECO:0000256" key="2">
    <source>
        <dbReference type="ARBA" id="ARBA00016961"/>
    </source>
</evidence>
<dbReference type="Gene3D" id="2.40.50.100">
    <property type="match status" value="1"/>
</dbReference>
<keyword evidence="5 10" id="KW-0274">FAD</keyword>
<feature type="domain" description="Lipoyl-binding" evidence="11">
    <location>
        <begin position="2"/>
        <end position="77"/>
    </location>
</feature>
<dbReference type="OrthoDB" id="9807946at2"/>
<keyword evidence="7 10" id="KW-0520">NAD</keyword>
<protein>
    <recommendedName>
        <fullName evidence="2 10">Dihydrolipoyl dehydrogenase</fullName>
        <ecNumber evidence="10">1.8.1.4</ecNumber>
    </recommendedName>
</protein>
<dbReference type="Proteomes" id="UP000019482">
    <property type="component" value="Unassembled WGS sequence"/>
</dbReference>
<dbReference type="GeneID" id="29419241"/>
<comment type="miscellaneous">
    <text evidence="10">The active site is a redox-active disulfide bond.</text>
</comment>
<name>W6N8C4_CLOTY</name>
<dbReference type="SUPFAM" id="SSF51905">
    <property type="entry name" value="FAD/NAD(P)-binding domain"/>
    <property type="match status" value="1"/>
</dbReference>
<dbReference type="GO" id="GO:0004148">
    <property type="term" value="F:dihydrolipoyl dehydrogenase (NADH) activity"/>
    <property type="evidence" value="ECO:0007669"/>
    <property type="project" value="UniProtKB-EC"/>
</dbReference>
<evidence type="ECO:0000256" key="10">
    <source>
        <dbReference type="RuleBase" id="RU003692"/>
    </source>
</evidence>
<dbReference type="InterPro" id="IPR000089">
    <property type="entry name" value="Biotin_lipoyl"/>
</dbReference>
<dbReference type="InterPro" id="IPR016156">
    <property type="entry name" value="FAD/NAD-linked_Rdtase_dimer_sf"/>
</dbReference>
<keyword evidence="13" id="KW-1185">Reference proteome</keyword>
<dbReference type="InterPro" id="IPR004099">
    <property type="entry name" value="Pyr_nucl-diS_OxRdtase_dimer"/>
</dbReference>
<dbReference type="NCBIfam" id="TIGR01350">
    <property type="entry name" value="lipoamide_DH"/>
    <property type="match status" value="1"/>
</dbReference>
<sequence length="590" mass="62424">MSWLVVMPKLGLTMEEGEIETWHKSEGEEIKKGEVLFDVTTDKLTNEVEAKEGGVLRKVFAQEGDTVKCLEPVAIVAGIDEDISGLLEQAGVGEVKSEVPVSDKKVEFKTSPSKDHKKVVVIGGGPGGYIAAIRAAQLGAEVTVVEKGPLGGTCLNVGCIPTKVLLHSAEVFTEVKNSSDLGIDINGQVTVNWQNLQKRKGKVVKKLVSGVGGLLAFNKVKVVKGSAKLQSRNSLSVTAENGQTQAIGFDNAIIATGSLPFIPPIPGTDLDGVIDSTGALSLNSIPDSLAIIGGGVIGIEFANIFNSLGCKVTIVEMLPYILPPIDREISELVRSKLAKEGITINSGCKVAKIENSKNGLKVNFVKGSENLSVEAEKVLVAIGRYANIEGLNAEGIGIKTERGKISVDNSMKTNLGNVYAIGDCTGKNMLAHVASEQGVVAAENIMGQNSKMDYKTVPACVYTKPEIAAVGITEEQAKEKGIDYKVGKFPLSANGKSMIMNETDGVVKIIASREYDEVLGIHIFGPRATDLITEAALALRLEATVDEIVTTIHAHPTVGEAIKEAALAVDNRALNMVNNPVGNTEQKVHS</sequence>
<dbReference type="PANTHER" id="PTHR22912">
    <property type="entry name" value="DISULFIDE OXIDOREDUCTASE"/>
    <property type="match status" value="1"/>
</dbReference>
<evidence type="ECO:0000313" key="13">
    <source>
        <dbReference type="Proteomes" id="UP000019482"/>
    </source>
</evidence>
<gene>
    <name evidence="12" type="ORF">CTDIVETGP_2730</name>
</gene>
<accession>W6N8C4</accession>
<evidence type="ECO:0000313" key="12">
    <source>
        <dbReference type="EMBL" id="CDL92660.1"/>
    </source>
</evidence>
<dbReference type="PANTHER" id="PTHR22912:SF217">
    <property type="entry name" value="DIHYDROLIPOYL DEHYDROGENASE"/>
    <property type="match status" value="1"/>
</dbReference>
<evidence type="ECO:0000256" key="9">
    <source>
        <dbReference type="ARBA" id="ARBA00023284"/>
    </source>
</evidence>
<dbReference type="AlphaFoldDB" id="W6N8C4"/>
<keyword evidence="9 10" id="KW-0676">Redox-active center</keyword>
<dbReference type="GO" id="GO:0050660">
    <property type="term" value="F:flavin adenine dinucleotide binding"/>
    <property type="evidence" value="ECO:0007669"/>
    <property type="project" value="InterPro"/>
</dbReference>
<dbReference type="SUPFAM" id="SSF55424">
    <property type="entry name" value="FAD/NAD-linked reductases, dimerisation (C-terminal) domain"/>
    <property type="match status" value="1"/>
</dbReference>
<comment type="similarity">
    <text evidence="1 10">Belongs to the class-I pyridine nucleotide-disulfide oxidoreductase family.</text>
</comment>
<dbReference type="CDD" id="cd06849">
    <property type="entry name" value="lipoyl_domain"/>
    <property type="match status" value="1"/>
</dbReference>
<dbReference type="PRINTS" id="PR00411">
    <property type="entry name" value="PNDRDTASEI"/>
</dbReference>
<comment type="cofactor">
    <cofactor evidence="10">
        <name>FAD</name>
        <dbReference type="ChEBI" id="CHEBI:57692"/>
    </cofactor>
    <text evidence="10">Binds 1 FAD per subunit.</text>
</comment>
<evidence type="ECO:0000256" key="4">
    <source>
        <dbReference type="ARBA" id="ARBA00022630"/>
    </source>
</evidence>
<evidence type="ECO:0000259" key="11">
    <source>
        <dbReference type="PROSITE" id="PS50968"/>
    </source>
</evidence>
<evidence type="ECO:0000256" key="1">
    <source>
        <dbReference type="ARBA" id="ARBA00007532"/>
    </source>
</evidence>
<keyword evidence="3" id="KW-0963">Cytoplasm</keyword>
<keyword evidence="4 10" id="KW-0285">Flavoprotein</keyword>
<dbReference type="EC" id="1.8.1.4" evidence="10"/>
<dbReference type="PROSITE" id="PS50968">
    <property type="entry name" value="BIOTINYL_LIPOYL"/>
    <property type="match status" value="1"/>
</dbReference>
<dbReference type="Gene3D" id="3.30.390.30">
    <property type="match status" value="1"/>
</dbReference>
<keyword evidence="6 10" id="KW-0560">Oxidoreductase</keyword>
<comment type="catalytic activity">
    <reaction evidence="10">
        <text>N(6)-[(R)-dihydrolipoyl]-L-lysyl-[protein] + NAD(+) = N(6)-[(R)-lipoyl]-L-lysyl-[protein] + NADH + H(+)</text>
        <dbReference type="Rhea" id="RHEA:15045"/>
        <dbReference type="Rhea" id="RHEA-COMP:10474"/>
        <dbReference type="Rhea" id="RHEA-COMP:10475"/>
        <dbReference type="ChEBI" id="CHEBI:15378"/>
        <dbReference type="ChEBI" id="CHEBI:57540"/>
        <dbReference type="ChEBI" id="CHEBI:57945"/>
        <dbReference type="ChEBI" id="CHEBI:83099"/>
        <dbReference type="ChEBI" id="CHEBI:83100"/>
        <dbReference type="EC" id="1.8.1.4"/>
    </reaction>
</comment>
<evidence type="ECO:0000256" key="6">
    <source>
        <dbReference type="ARBA" id="ARBA00023002"/>
    </source>
</evidence>
<dbReference type="InterPro" id="IPR036188">
    <property type="entry name" value="FAD/NAD-bd_sf"/>
</dbReference>
<evidence type="ECO:0000256" key="5">
    <source>
        <dbReference type="ARBA" id="ARBA00022827"/>
    </source>
</evidence>
<proteinExistence type="inferred from homology"/>
<reference evidence="12 13" key="1">
    <citation type="journal article" date="2015" name="Genome Announc.">
        <title>Draft Genome Sequence of Clostridium tyrobutyricum Strain DIVETGP, Isolated from Cow's Milk for Grana Padano Production.</title>
        <authorList>
            <person name="Soggiu A."/>
            <person name="Piras C."/>
            <person name="Gaiarsa S."/>
            <person name="Sassera D."/>
            <person name="Roncada P."/>
            <person name="Bendixen E."/>
            <person name="Brasca M."/>
            <person name="Bonizzi L."/>
        </authorList>
    </citation>
    <scope>NUCLEOTIDE SEQUENCE [LARGE SCALE GENOMIC DNA]</scope>
    <source>
        <strain evidence="12 13">DIVETGP</strain>
    </source>
</reference>
<dbReference type="InterPro" id="IPR050151">
    <property type="entry name" value="Class-I_Pyr_Nuc-Dis_Oxidored"/>
</dbReference>
<dbReference type="InterPro" id="IPR023753">
    <property type="entry name" value="FAD/NAD-binding_dom"/>
</dbReference>
<evidence type="ECO:0000256" key="7">
    <source>
        <dbReference type="ARBA" id="ARBA00023027"/>
    </source>
</evidence>
<dbReference type="InterPro" id="IPR006258">
    <property type="entry name" value="Lipoamide_DH"/>
</dbReference>
<evidence type="ECO:0000256" key="3">
    <source>
        <dbReference type="ARBA" id="ARBA00022490"/>
    </source>
</evidence>
<dbReference type="PROSITE" id="PS00076">
    <property type="entry name" value="PYRIDINE_REDOX_1"/>
    <property type="match status" value="1"/>
</dbReference>
<dbReference type="Pfam" id="PF07992">
    <property type="entry name" value="Pyr_redox_2"/>
    <property type="match status" value="1"/>
</dbReference>
<dbReference type="Pfam" id="PF02852">
    <property type="entry name" value="Pyr_redox_dim"/>
    <property type="match status" value="1"/>
</dbReference>
<dbReference type="RefSeq" id="WP_017751088.1">
    <property type="nucleotide sequence ID" value="NZ_CBXI010000044.1"/>
</dbReference>
<dbReference type="EMBL" id="CBXI010000044">
    <property type="protein sequence ID" value="CDL92660.1"/>
    <property type="molecule type" value="Genomic_DNA"/>
</dbReference>
<evidence type="ECO:0000256" key="8">
    <source>
        <dbReference type="ARBA" id="ARBA00023157"/>
    </source>
</evidence>
<keyword evidence="8" id="KW-1015">Disulfide bond</keyword>
<dbReference type="PRINTS" id="PR00368">
    <property type="entry name" value="FADPNR"/>
</dbReference>